<protein>
    <recommendedName>
        <fullName evidence="4">Periplasmic protein</fullName>
    </recommendedName>
</protein>
<dbReference type="Proteomes" id="UP000005010">
    <property type="component" value="Chromosome"/>
</dbReference>
<gene>
    <name evidence="2" type="ordered locus">HCW_05830</name>
</gene>
<evidence type="ECO:0000313" key="2">
    <source>
        <dbReference type="EMBL" id="AFI04428.1"/>
    </source>
</evidence>
<dbReference type="eggNOG" id="COG0683">
    <property type="taxonomic scope" value="Bacteria"/>
</dbReference>
<evidence type="ECO:0000313" key="3">
    <source>
        <dbReference type="Proteomes" id="UP000005010"/>
    </source>
</evidence>
<evidence type="ECO:0008006" key="4">
    <source>
        <dbReference type="Google" id="ProtNLM"/>
    </source>
</evidence>
<dbReference type="PATRIC" id="fig|182217.3.peg.1236"/>
<evidence type="ECO:0000256" key="1">
    <source>
        <dbReference type="SAM" id="SignalP"/>
    </source>
</evidence>
<organism evidence="2 3">
    <name type="scientific">Helicobacter cetorum (strain ATCC BAA-429 / MIT 00-7128)</name>
    <dbReference type="NCBI Taxonomy" id="182217"/>
    <lineage>
        <taxon>Bacteria</taxon>
        <taxon>Pseudomonadati</taxon>
        <taxon>Campylobacterota</taxon>
        <taxon>Epsilonproteobacteria</taxon>
        <taxon>Campylobacterales</taxon>
        <taxon>Helicobacteraceae</taxon>
        <taxon>Helicobacter</taxon>
    </lineage>
</organism>
<proteinExistence type="predicted"/>
<name>I0ENA9_HELC0</name>
<feature type="chain" id="PRO_5003626522" description="Periplasmic protein" evidence="1">
    <location>
        <begin position="26"/>
        <end position="421"/>
    </location>
</feature>
<reference evidence="3" key="1">
    <citation type="submission" date="2012-04" db="EMBL/GenBank/DDBJ databases">
        <title>Complete genome sequence of Helicobacter cetorum strain MIT 00-7128.</title>
        <authorList>
            <person name="Kersulyte D."/>
            <person name="Berg D.E."/>
        </authorList>
    </citation>
    <scope>NUCLEOTIDE SEQUENCE [LARGE SCALE GENOMIC DNA]</scope>
    <source>
        <strain evidence="3">MIT 00-7128</strain>
    </source>
</reference>
<accession>I0ENA9</accession>
<dbReference type="EMBL" id="CP003479">
    <property type="protein sequence ID" value="AFI04428.1"/>
    <property type="molecule type" value="Genomic_DNA"/>
</dbReference>
<feature type="signal peptide" evidence="1">
    <location>
        <begin position="1"/>
        <end position="25"/>
    </location>
</feature>
<dbReference type="HOGENOM" id="CLU_051001_0_0_7"/>
<dbReference type="AlphaFoldDB" id="I0ENA9"/>
<keyword evidence="1" id="KW-0732">Signal</keyword>
<dbReference type="KEGG" id="hce:HCW_05830"/>
<dbReference type="Gene3D" id="3.40.50.2300">
    <property type="match status" value="1"/>
</dbReference>
<dbReference type="STRING" id="182217.HCW_05830"/>
<keyword evidence="3" id="KW-1185">Reference proteome</keyword>
<sequence length="421" mass="48455">MFKTLFSKHFFSACLAFLVATPLSAKSYLFSPLPPAHQQVFRAHPCSLECLRTLMRQNKVFSFVSKYDYRTQDKALKAYYLEIINKLNPPYVISNASHKDKWELKADIAVLLPKAVVGRYAISVLNSILAYLNTKEGDFRVQVFDSDQEDPDQLFRAYQEIEKAKYPFVIALLTKNGVENLLKKTSISIPTYVPSVHKTQLEITQANQALPERLYFGGIDYKEQLKMLLPYINLNAPIIEYDDDGIMGEHLRQVVESLKIHVKYQENISYRRATSFSKGFKKDEDFFKDSMLILNTPTIKSGLILSQIGLLDDKPSRVFSTQINFNPSLLLLVQPKDRRNLLIVNALQESNDKLVEYASLLESDLVYDWVNYSSAIGVEMFLGILDPKLEKYFHEILEDNQVQYVNQIYQALGHSFEPMKK</sequence>